<comment type="caution">
    <text evidence="1">The sequence shown here is derived from an EMBL/GenBank/DDBJ whole genome shotgun (WGS) entry which is preliminary data.</text>
</comment>
<name>A0A645IEW5_9ZZZZ</name>
<dbReference type="EMBL" id="VSSQ01113109">
    <property type="protein sequence ID" value="MPN49660.1"/>
    <property type="molecule type" value="Genomic_DNA"/>
</dbReference>
<gene>
    <name evidence="1" type="ORF">SDC9_197282</name>
</gene>
<protein>
    <submittedName>
        <fullName evidence="1">Uncharacterized protein</fullName>
    </submittedName>
</protein>
<reference evidence="1" key="1">
    <citation type="submission" date="2019-08" db="EMBL/GenBank/DDBJ databases">
        <authorList>
            <person name="Kucharzyk K."/>
            <person name="Murdoch R.W."/>
            <person name="Higgins S."/>
            <person name="Loffler F."/>
        </authorList>
    </citation>
    <scope>NUCLEOTIDE SEQUENCE</scope>
</reference>
<accession>A0A645IEW5</accession>
<proteinExistence type="predicted"/>
<evidence type="ECO:0000313" key="1">
    <source>
        <dbReference type="EMBL" id="MPN49660.1"/>
    </source>
</evidence>
<organism evidence="1">
    <name type="scientific">bioreactor metagenome</name>
    <dbReference type="NCBI Taxonomy" id="1076179"/>
    <lineage>
        <taxon>unclassified sequences</taxon>
        <taxon>metagenomes</taxon>
        <taxon>ecological metagenomes</taxon>
    </lineage>
</organism>
<dbReference type="AlphaFoldDB" id="A0A645IEW5"/>
<sequence>MLRDLNQGDLIVVRDDRADAVKKALAGAKMSWEVKNGKLGHVNYEALKITLTPLPPPMGF</sequence>